<gene>
    <name evidence="6" type="ORF">SAMN04488539_2352</name>
</gene>
<dbReference type="CDD" id="cd04690">
    <property type="entry name" value="NUDIX_Hydrolase"/>
    <property type="match status" value="1"/>
</dbReference>
<dbReference type="SUPFAM" id="SSF55811">
    <property type="entry name" value="Nudix"/>
    <property type="match status" value="1"/>
</dbReference>
<dbReference type="GO" id="GO:0016799">
    <property type="term" value="F:hydrolase activity, hydrolyzing N-glycosyl compounds"/>
    <property type="evidence" value="ECO:0007669"/>
    <property type="project" value="TreeGrafter"/>
</dbReference>
<dbReference type="eggNOG" id="COG0494">
    <property type="taxonomic scope" value="Bacteria"/>
</dbReference>
<accession>A0A1H1UXP0</accession>
<reference evidence="6 7" key="1">
    <citation type="submission" date="2016-10" db="EMBL/GenBank/DDBJ databases">
        <authorList>
            <person name="de Groot N.N."/>
        </authorList>
    </citation>
    <scope>NUCLEOTIDE SEQUENCE [LARGE SCALE GENOMIC DNA]</scope>
    <source>
        <strain evidence="6 7">DSM 45434</strain>
    </source>
</reference>
<evidence type="ECO:0000256" key="1">
    <source>
        <dbReference type="ARBA" id="ARBA00005582"/>
    </source>
</evidence>
<dbReference type="Gene3D" id="3.40.50.450">
    <property type="match status" value="1"/>
</dbReference>
<dbReference type="PANTHER" id="PTHR31223">
    <property type="entry name" value="LOG FAMILY PROTEIN YJL055W"/>
    <property type="match status" value="1"/>
</dbReference>
<comment type="similarity">
    <text evidence="2">Belongs to the LOG family.</text>
</comment>
<evidence type="ECO:0000259" key="5">
    <source>
        <dbReference type="PROSITE" id="PS51462"/>
    </source>
</evidence>
<keyword evidence="3 4" id="KW-0378">Hydrolase</keyword>
<dbReference type="InterPro" id="IPR015797">
    <property type="entry name" value="NUDIX_hydrolase-like_dom_sf"/>
</dbReference>
<dbReference type="RefSeq" id="WP_019194879.1">
    <property type="nucleotide sequence ID" value="NZ_LT629765.1"/>
</dbReference>
<sequence length="324" mass="34633">MNEIPVAAVVLRDASGAVLCVRKATSPRFQLPGGKIEGEESPQHAARREVEEEVGLRLDAHELTPLGTFTAPASNEPGMAVRAHVYLHRGVLPATPCAAAEIAEVAWIHPTLASDHVDGRELAPLLSREIFPALAPRSLSAVAVYAGANPGSNPANLELADRFGAALARRGITLVYGGSRLGVMGRVAASAMEAGGDSVGVLTHHLANYELRFEGLTRLELVETMAQRKERMSELSDAVVALPGGAGTLDELFAEWTGQQLGLRRSPIGLLGVRFWAPFVAMVDHMVAEGFIRREDRESLVLADDPNELLDALCAWVAPPPRWG</sequence>
<dbReference type="InterPro" id="IPR031100">
    <property type="entry name" value="LOG_fam"/>
</dbReference>
<dbReference type="PROSITE" id="PS51462">
    <property type="entry name" value="NUDIX"/>
    <property type="match status" value="1"/>
</dbReference>
<dbReference type="eggNOG" id="COG1611">
    <property type="taxonomic scope" value="Bacteria"/>
</dbReference>
<dbReference type="PANTHER" id="PTHR31223:SF70">
    <property type="entry name" value="LOG FAMILY PROTEIN YJL055W"/>
    <property type="match status" value="1"/>
</dbReference>
<feature type="domain" description="Nudix hydrolase" evidence="5">
    <location>
        <begin position="1"/>
        <end position="130"/>
    </location>
</feature>
<comment type="similarity">
    <text evidence="1 4">Belongs to the Nudix hydrolase family.</text>
</comment>
<organism evidence="6 7">
    <name type="scientific">Corynebacterium timonense</name>
    <dbReference type="NCBI Taxonomy" id="441500"/>
    <lineage>
        <taxon>Bacteria</taxon>
        <taxon>Bacillati</taxon>
        <taxon>Actinomycetota</taxon>
        <taxon>Actinomycetes</taxon>
        <taxon>Mycobacteriales</taxon>
        <taxon>Corynebacteriaceae</taxon>
        <taxon>Corynebacterium</taxon>
    </lineage>
</organism>
<dbReference type="Pfam" id="PF03641">
    <property type="entry name" value="Lysine_decarbox"/>
    <property type="match status" value="1"/>
</dbReference>
<dbReference type="InterPro" id="IPR020084">
    <property type="entry name" value="NUDIX_hydrolase_CS"/>
</dbReference>
<dbReference type="Proteomes" id="UP000182237">
    <property type="component" value="Chromosome I"/>
</dbReference>
<protein>
    <recommendedName>
        <fullName evidence="5">Nudix hydrolase domain-containing protein</fullName>
    </recommendedName>
</protein>
<dbReference type="GO" id="GO:0009691">
    <property type="term" value="P:cytokinin biosynthetic process"/>
    <property type="evidence" value="ECO:0007669"/>
    <property type="project" value="InterPro"/>
</dbReference>
<dbReference type="EMBL" id="LT629765">
    <property type="protein sequence ID" value="SDS76836.1"/>
    <property type="molecule type" value="Genomic_DNA"/>
</dbReference>
<dbReference type="InterPro" id="IPR000086">
    <property type="entry name" value="NUDIX_hydrolase_dom"/>
</dbReference>
<dbReference type="AlphaFoldDB" id="A0A1H1UXP0"/>
<dbReference type="SUPFAM" id="SSF102405">
    <property type="entry name" value="MCP/YpsA-like"/>
    <property type="match status" value="1"/>
</dbReference>
<dbReference type="InterPro" id="IPR020476">
    <property type="entry name" value="Nudix_hydrolase"/>
</dbReference>
<keyword evidence="7" id="KW-1185">Reference proteome</keyword>
<dbReference type="PROSITE" id="PS00893">
    <property type="entry name" value="NUDIX_BOX"/>
    <property type="match status" value="1"/>
</dbReference>
<dbReference type="STRING" id="1203190.GCA_000312345_02095"/>
<evidence type="ECO:0000313" key="6">
    <source>
        <dbReference type="EMBL" id="SDS76836.1"/>
    </source>
</evidence>
<dbReference type="GO" id="GO:0005829">
    <property type="term" value="C:cytosol"/>
    <property type="evidence" value="ECO:0007669"/>
    <property type="project" value="TreeGrafter"/>
</dbReference>
<dbReference type="Pfam" id="PF00293">
    <property type="entry name" value="NUDIX"/>
    <property type="match status" value="1"/>
</dbReference>
<dbReference type="PRINTS" id="PR00502">
    <property type="entry name" value="NUDIXFAMILY"/>
</dbReference>
<dbReference type="Gene3D" id="3.90.79.10">
    <property type="entry name" value="Nucleoside Triphosphate Pyrophosphohydrolase"/>
    <property type="match status" value="1"/>
</dbReference>
<dbReference type="InterPro" id="IPR005269">
    <property type="entry name" value="LOG"/>
</dbReference>
<evidence type="ECO:0000256" key="4">
    <source>
        <dbReference type="RuleBase" id="RU003476"/>
    </source>
</evidence>
<evidence type="ECO:0000256" key="3">
    <source>
        <dbReference type="ARBA" id="ARBA00022801"/>
    </source>
</evidence>
<proteinExistence type="inferred from homology"/>
<evidence type="ECO:0000313" key="7">
    <source>
        <dbReference type="Proteomes" id="UP000182237"/>
    </source>
</evidence>
<evidence type="ECO:0000256" key="2">
    <source>
        <dbReference type="ARBA" id="ARBA00006763"/>
    </source>
</evidence>
<name>A0A1H1UXP0_9CORY</name>
<dbReference type="NCBIfam" id="TIGR00730">
    <property type="entry name" value="Rossman fold protein, TIGR00730 family"/>
    <property type="match status" value="1"/>
</dbReference>